<dbReference type="AlphaFoldDB" id="A0A1G6X280"/>
<evidence type="ECO:0000256" key="4">
    <source>
        <dbReference type="ARBA" id="ARBA00023136"/>
    </source>
</evidence>
<dbReference type="InterPro" id="IPR017501">
    <property type="entry name" value="Phage_infect_YhgE_C"/>
</dbReference>
<feature type="coiled-coil region" evidence="5">
    <location>
        <begin position="321"/>
        <end position="411"/>
    </location>
</feature>
<sequence>MRYYKDLYISPKEIHTLFSAQMRAIAHSKGTLFILAGLIILPSFYAWFNIYSVWDPYSKTENLKVAVVNDDAGYTFHDDNDQIPRSVSINAGDMLVVELNKNRKFDWQFVSREKAMKGVKDGRYYAAIVISKDFSKNLTSFTKEQPTRGKIHFYVNEKINAISPKVTETGMNTLQSEIDKSFTASISEVVLNGLADFDDRYIQIKPTLIRMIDTLDLINNQMSNFELRLSDYEKALQNLNNFTQEAKDKIPENIQRTRDLQALTLNAQNTLLAGKNDLYTIENLLNEQLSSLPTEVGSLNNDIRALSRLADDQSQVAEKYLNRLSDRADALSKRADDNRRDLIRLQNILPVKLAHLDQLIDRLDILSKKAEEFSQDVHGFKEALHCGNLNLNDATNRLINLSDILEETAEETRDLYKEQIRPNITTGIDLMVSALDQTYLSLNNLSDFMIKSSDLLGDSIILNANGQAAIMELRPILDATETGIEAARTKADKLKNDSQFNRATEIIKQDIASRANFIANPVDVQKKELYHLGNYGSAMAPFYTILALWVGAMLTMSMVSPVNIKGLELLPHAQFADMYVSRMLLFVLIAIFQGAIVSLGNLFLLGITVMHPWLYVLASLAISAIFGCFVFSLIFTFGNLGKAIAIIFLVLQISAGGGTFPVEMMPRFFRVIHPILPFTYAISLLRELSAGINPPAVRTDILALATVPIFSFLMVLIFGPSLRHIVHRLEKAIKNGGLE</sequence>
<organism evidence="8 9">
    <name type="scientific">Peptococcus niger</name>
    <dbReference type="NCBI Taxonomy" id="2741"/>
    <lineage>
        <taxon>Bacteria</taxon>
        <taxon>Bacillati</taxon>
        <taxon>Bacillota</taxon>
        <taxon>Clostridia</taxon>
        <taxon>Eubacteriales</taxon>
        <taxon>Peptococcaceae</taxon>
        <taxon>Peptococcus</taxon>
    </lineage>
</organism>
<dbReference type="PANTHER" id="PTHR43077">
    <property type="entry name" value="TRANSPORT PERMEASE YVFS-RELATED"/>
    <property type="match status" value="1"/>
</dbReference>
<name>A0A1G6X280_PEPNI</name>
<feature type="transmembrane region" description="Helical" evidence="6">
    <location>
        <begin position="583"/>
        <end position="607"/>
    </location>
</feature>
<evidence type="ECO:0000256" key="3">
    <source>
        <dbReference type="ARBA" id="ARBA00022989"/>
    </source>
</evidence>
<evidence type="ECO:0000313" key="9">
    <source>
        <dbReference type="Proteomes" id="UP000198995"/>
    </source>
</evidence>
<feature type="transmembrane region" description="Helical" evidence="6">
    <location>
        <begin position="32"/>
        <end position="54"/>
    </location>
</feature>
<feature type="transmembrane region" description="Helical" evidence="6">
    <location>
        <begin position="643"/>
        <end position="662"/>
    </location>
</feature>
<accession>A0A1G6X280</accession>
<dbReference type="GO" id="GO:0016020">
    <property type="term" value="C:membrane"/>
    <property type="evidence" value="ECO:0007669"/>
    <property type="project" value="UniProtKB-SubCell"/>
</dbReference>
<feature type="coiled-coil region" evidence="5">
    <location>
        <begin position="215"/>
        <end position="249"/>
    </location>
</feature>
<dbReference type="InterPro" id="IPR017500">
    <property type="entry name" value="Phage_infect_YhgE_N"/>
</dbReference>
<feature type="transmembrane region" description="Helical" evidence="6">
    <location>
        <begin position="701"/>
        <end position="719"/>
    </location>
</feature>
<evidence type="ECO:0000256" key="2">
    <source>
        <dbReference type="ARBA" id="ARBA00022692"/>
    </source>
</evidence>
<proteinExistence type="predicted"/>
<gene>
    <name evidence="8" type="ORF">SAMN04489866_10635</name>
</gene>
<feature type="transmembrane region" description="Helical" evidence="6">
    <location>
        <begin position="542"/>
        <end position="562"/>
    </location>
</feature>
<feature type="domain" description="ABC-2 type transporter transmembrane" evidence="7">
    <location>
        <begin position="487"/>
        <end position="716"/>
    </location>
</feature>
<dbReference type="InterPro" id="IPR051328">
    <property type="entry name" value="T7SS_ABC-Transporter"/>
</dbReference>
<dbReference type="Gene3D" id="3.40.1710.10">
    <property type="entry name" value="abc type-2 transporter like domain"/>
    <property type="match status" value="1"/>
</dbReference>
<dbReference type="OrthoDB" id="9811483at2"/>
<feature type="domain" description="ABC-2 type transporter transmembrane" evidence="7">
    <location>
        <begin position="30"/>
        <end position="192"/>
    </location>
</feature>
<comment type="subcellular location">
    <subcellularLocation>
        <location evidence="1">Membrane</location>
        <topology evidence="1">Multi-pass membrane protein</topology>
    </subcellularLocation>
</comment>
<evidence type="ECO:0000313" key="8">
    <source>
        <dbReference type="EMBL" id="SDD72282.1"/>
    </source>
</evidence>
<dbReference type="InterPro" id="IPR013525">
    <property type="entry name" value="ABC2_TM"/>
</dbReference>
<dbReference type="GO" id="GO:0140359">
    <property type="term" value="F:ABC-type transporter activity"/>
    <property type="evidence" value="ECO:0007669"/>
    <property type="project" value="InterPro"/>
</dbReference>
<keyword evidence="2 6" id="KW-0812">Transmembrane</keyword>
<dbReference type="RefSeq" id="WP_091791819.1">
    <property type="nucleotide sequence ID" value="NZ_FNAF01000006.1"/>
</dbReference>
<reference evidence="8 9" key="1">
    <citation type="submission" date="2016-10" db="EMBL/GenBank/DDBJ databases">
        <authorList>
            <person name="de Groot N.N."/>
        </authorList>
    </citation>
    <scope>NUCLEOTIDE SEQUENCE [LARGE SCALE GENOMIC DNA]</scope>
    <source>
        <strain evidence="8 9">DSM 20475</strain>
    </source>
</reference>
<feature type="transmembrane region" description="Helical" evidence="6">
    <location>
        <begin position="613"/>
        <end position="636"/>
    </location>
</feature>
<dbReference type="Proteomes" id="UP000198995">
    <property type="component" value="Unassembled WGS sequence"/>
</dbReference>
<protein>
    <submittedName>
        <fullName evidence="8">YhgE/Pip N-terminal domain-containing protein/YhgE/Pip C-terminal domain-containing protein</fullName>
    </submittedName>
</protein>
<evidence type="ECO:0000256" key="1">
    <source>
        <dbReference type="ARBA" id="ARBA00004141"/>
    </source>
</evidence>
<keyword evidence="3 6" id="KW-1133">Transmembrane helix</keyword>
<evidence type="ECO:0000259" key="7">
    <source>
        <dbReference type="Pfam" id="PF12698"/>
    </source>
</evidence>
<dbReference type="NCBIfam" id="TIGR03062">
    <property type="entry name" value="pip_yhgE_Cterm"/>
    <property type="match status" value="1"/>
</dbReference>
<evidence type="ECO:0000256" key="5">
    <source>
        <dbReference type="SAM" id="Coils"/>
    </source>
</evidence>
<keyword evidence="5" id="KW-0175">Coiled coil</keyword>
<keyword evidence="4 6" id="KW-0472">Membrane</keyword>
<evidence type="ECO:0000256" key="6">
    <source>
        <dbReference type="SAM" id="Phobius"/>
    </source>
</evidence>
<dbReference type="EMBL" id="FNAF01000006">
    <property type="protein sequence ID" value="SDD72282.1"/>
    <property type="molecule type" value="Genomic_DNA"/>
</dbReference>
<dbReference type="Pfam" id="PF12698">
    <property type="entry name" value="ABC2_membrane_3"/>
    <property type="match status" value="2"/>
</dbReference>
<dbReference type="NCBIfam" id="TIGR03061">
    <property type="entry name" value="pip_yhgE_Nterm"/>
    <property type="match status" value="1"/>
</dbReference>
<keyword evidence="9" id="KW-1185">Reference proteome</keyword>
<dbReference type="PANTHER" id="PTHR43077:SF10">
    <property type="entry name" value="TRANSPORT PERMEASE PROTEIN"/>
    <property type="match status" value="1"/>
</dbReference>